<sequence>MAYSVAIPFGFNTCDCDYYVYNPTTRKYTTFPNLHDSASSVVLGVNLAFDPSKSPHCKVVCVWVLTNGLIIRSWIWISRLRFIRLGRVFGGSLGGFSQLKASILIKGIFWNGAIHWISRRIALCFDVDLEQLREMPMPPMPDGLFEGTIRYFGESRGNLHLVGICDLRTLRFNIYEIFAILCLIRGETDEESFLVLHMSGKAIRYNLIDKTYNKICDVEGSLGFTYPNAYQYIESFSSV</sequence>
<dbReference type="PANTHER" id="PTHR35546">
    <property type="entry name" value="F-BOX PROTEIN INTERACTION DOMAIN PROTEIN-RELATED"/>
    <property type="match status" value="1"/>
</dbReference>
<reference evidence="1 2" key="1">
    <citation type="journal article" date="2024" name="Plant J.">
        <title>Genome sequences and population genomics reveal climatic adaptation and genomic divergence between two closely related sweetgum species.</title>
        <authorList>
            <person name="Xu W.Q."/>
            <person name="Ren C.Q."/>
            <person name="Zhang X.Y."/>
            <person name="Comes H.P."/>
            <person name="Liu X.H."/>
            <person name="Li Y.G."/>
            <person name="Kettle C.J."/>
            <person name="Jalonen R."/>
            <person name="Gaisberger H."/>
            <person name="Ma Y.Z."/>
            <person name="Qiu Y.X."/>
        </authorList>
    </citation>
    <scope>NUCLEOTIDE SEQUENCE [LARGE SCALE GENOMIC DNA]</scope>
    <source>
        <strain evidence="1">Hangzhou</strain>
    </source>
</reference>
<dbReference type="EMBL" id="JBBPBK010000001">
    <property type="protein sequence ID" value="KAK9291741.1"/>
    <property type="molecule type" value="Genomic_DNA"/>
</dbReference>
<dbReference type="PANTHER" id="PTHR35546:SF115">
    <property type="entry name" value="F-BOX DOMAIN-CONTAINING PROTEIN"/>
    <property type="match status" value="1"/>
</dbReference>
<keyword evidence="2" id="KW-1185">Reference proteome</keyword>
<proteinExistence type="predicted"/>
<evidence type="ECO:0000313" key="2">
    <source>
        <dbReference type="Proteomes" id="UP001415857"/>
    </source>
</evidence>
<dbReference type="InterPro" id="IPR055290">
    <property type="entry name" value="At3g26010-like"/>
</dbReference>
<dbReference type="Proteomes" id="UP001415857">
    <property type="component" value="Unassembled WGS sequence"/>
</dbReference>
<evidence type="ECO:0000313" key="1">
    <source>
        <dbReference type="EMBL" id="KAK9291741.1"/>
    </source>
</evidence>
<organism evidence="1 2">
    <name type="scientific">Liquidambar formosana</name>
    <name type="common">Formosan gum</name>
    <dbReference type="NCBI Taxonomy" id="63359"/>
    <lineage>
        <taxon>Eukaryota</taxon>
        <taxon>Viridiplantae</taxon>
        <taxon>Streptophyta</taxon>
        <taxon>Embryophyta</taxon>
        <taxon>Tracheophyta</taxon>
        <taxon>Spermatophyta</taxon>
        <taxon>Magnoliopsida</taxon>
        <taxon>eudicotyledons</taxon>
        <taxon>Gunneridae</taxon>
        <taxon>Pentapetalae</taxon>
        <taxon>Saxifragales</taxon>
        <taxon>Altingiaceae</taxon>
        <taxon>Liquidambar</taxon>
    </lineage>
</organism>
<comment type="caution">
    <text evidence="1">The sequence shown here is derived from an EMBL/GenBank/DDBJ whole genome shotgun (WGS) entry which is preliminary data.</text>
</comment>
<gene>
    <name evidence="1" type="ORF">L1049_019690</name>
</gene>
<name>A0AAP0S6I7_LIQFO</name>
<accession>A0AAP0S6I7</accession>
<protein>
    <submittedName>
        <fullName evidence="1">Uncharacterized protein</fullName>
    </submittedName>
</protein>
<dbReference type="AlphaFoldDB" id="A0AAP0S6I7"/>